<comment type="caution">
    <text evidence="1">The sequence shown here is derived from an EMBL/GenBank/DDBJ whole genome shotgun (WGS) entry which is preliminary data.</text>
</comment>
<reference evidence="1 2" key="1">
    <citation type="journal article" date="2017" name="Genome Biol. Evol.">
        <title>Phytophthora megakarya and P. palmivora, closely related causal agents of cacao black pod rot, underwent increases in genome sizes and gene numbers by different mechanisms.</title>
        <authorList>
            <person name="Ali S.S."/>
            <person name="Shao J."/>
            <person name="Lary D.J."/>
            <person name="Kronmiller B."/>
            <person name="Shen D."/>
            <person name="Strem M.D."/>
            <person name="Amoako-Attah I."/>
            <person name="Akrofi A.Y."/>
            <person name="Begoude B.A."/>
            <person name="Ten Hoopen G.M."/>
            <person name="Coulibaly K."/>
            <person name="Kebe B.I."/>
            <person name="Melnick R.L."/>
            <person name="Guiltinan M.J."/>
            <person name="Tyler B.M."/>
            <person name="Meinhardt L.W."/>
            <person name="Bailey B.A."/>
        </authorList>
    </citation>
    <scope>NUCLEOTIDE SEQUENCE [LARGE SCALE GENOMIC DNA]</scope>
    <source>
        <strain evidence="2">sbr112.9</strain>
    </source>
</reference>
<protein>
    <submittedName>
        <fullName evidence="1">Uncharacterized protein</fullName>
    </submittedName>
</protein>
<dbReference type="OrthoDB" id="126603at2759"/>
<proteinExistence type="predicted"/>
<dbReference type="Proteomes" id="UP000237271">
    <property type="component" value="Unassembled WGS sequence"/>
</dbReference>
<evidence type="ECO:0000313" key="1">
    <source>
        <dbReference type="EMBL" id="POM72736.1"/>
    </source>
</evidence>
<sequence>MRDATGNRLDVFDASGSTFQEIIHKLWERCGDRVKGRAVKEDGVWSMEPATETKWAKGMQFKIKRHLVDSTDTDHLWNQWLVSTRAGQSLVYDYDLRVGKAQDLEEVALECVNCPLTNYENLHNEWEIFGKHLHGHQRNLNSRKRIIEGLLRDLAPPTADEVIDPLRRMDNLGDTEHQE</sequence>
<keyword evidence="2" id="KW-1185">Reference proteome</keyword>
<name>A0A2P4Y4K6_9STRA</name>
<evidence type="ECO:0000313" key="2">
    <source>
        <dbReference type="Proteomes" id="UP000237271"/>
    </source>
</evidence>
<dbReference type="EMBL" id="NCKW01005522">
    <property type="protein sequence ID" value="POM72736.1"/>
    <property type="molecule type" value="Genomic_DNA"/>
</dbReference>
<dbReference type="AlphaFoldDB" id="A0A2P4Y4K6"/>
<organism evidence="1 2">
    <name type="scientific">Phytophthora palmivora</name>
    <dbReference type="NCBI Taxonomy" id="4796"/>
    <lineage>
        <taxon>Eukaryota</taxon>
        <taxon>Sar</taxon>
        <taxon>Stramenopiles</taxon>
        <taxon>Oomycota</taxon>
        <taxon>Peronosporomycetes</taxon>
        <taxon>Peronosporales</taxon>
        <taxon>Peronosporaceae</taxon>
        <taxon>Phytophthora</taxon>
    </lineage>
</organism>
<gene>
    <name evidence="1" type="ORF">PHPALM_10507</name>
</gene>
<accession>A0A2P4Y4K6</accession>